<protein>
    <submittedName>
        <fullName evidence="1">Uncharacterized protein</fullName>
    </submittedName>
</protein>
<evidence type="ECO:0000313" key="1">
    <source>
        <dbReference type="EMBL" id="CAJ1377660.1"/>
    </source>
</evidence>
<accession>A0AA36HYE7</accession>
<organism evidence="1 2">
    <name type="scientific">Effrenium voratum</name>
    <dbReference type="NCBI Taxonomy" id="2562239"/>
    <lineage>
        <taxon>Eukaryota</taxon>
        <taxon>Sar</taxon>
        <taxon>Alveolata</taxon>
        <taxon>Dinophyceae</taxon>
        <taxon>Suessiales</taxon>
        <taxon>Symbiodiniaceae</taxon>
        <taxon>Effrenium</taxon>
    </lineage>
</organism>
<evidence type="ECO:0000313" key="2">
    <source>
        <dbReference type="Proteomes" id="UP001178507"/>
    </source>
</evidence>
<keyword evidence="2" id="KW-1185">Reference proteome</keyword>
<sequence>MRRRRSGCSTSTEWHDASGASLMALCGARRRPWTGFFHSAPEQHRFRAALCRSGRAQLPSFRISHPSFAATGANVPALVDRLHEQVFGSAIQLSQRLEPMCPRWWIAWHSDLASKLTEQVFGSAIQLSQRLEPMCPRWWIAWHSDLASKLTEQAIGKAAASSAGLRSRVALPVRLLFHLTQ</sequence>
<gene>
    <name evidence="1" type="ORF">EVOR1521_LOCUS6393</name>
</gene>
<dbReference type="EMBL" id="CAUJNA010000479">
    <property type="protein sequence ID" value="CAJ1377660.1"/>
    <property type="molecule type" value="Genomic_DNA"/>
</dbReference>
<comment type="caution">
    <text evidence="1">The sequence shown here is derived from an EMBL/GenBank/DDBJ whole genome shotgun (WGS) entry which is preliminary data.</text>
</comment>
<proteinExistence type="predicted"/>
<dbReference type="AlphaFoldDB" id="A0AA36HYE7"/>
<reference evidence="1" key="1">
    <citation type="submission" date="2023-08" db="EMBL/GenBank/DDBJ databases">
        <authorList>
            <person name="Chen Y."/>
            <person name="Shah S."/>
            <person name="Dougan E. K."/>
            <person name="Thang M."/>
            <person name="Chan C."/>
        </authorList>
    </citation>
    <scope>NUCLEOTIDE SEQUENCE</scope>
</reference>
<dbReference type="Proteomes" id="UP001178507">
    <property type="component" value="Unassembled WGS sequence"/>
</dbReference>
<name>A0AA36HYE7_9DINO</name>